<feature type="transmembrane region" description="Helical" evidence="11">
    <location>
        <begin position="58"/>
        <end position="77"/>
    </location>
</feature>
<keyword evidence="4 10" id="KW-0812">Transmembrane</keyword>
<dbReference type="PANTHER" id="PTHR34185">
    <property type="entry name" value="DIADENYLATE CYCLASE"/>
    <property type="match status" value="1"/>
</dbReference>
<dbReference type="RefSeq" id="WP_011526272.1">
    <property type="nucleotide sequence ID" value="NC_008011.1"/>
</dbReference>
<feature type="domain" description="DAC" evidence="12">
    <location>
        <begin position="78"/>
        <end position="234"/>
    </location>
</feature>
<dbReference type="GO" id="GO:0006171">
    <property type="term" value="P:cAMP biosynthetic process"/>
    <property type="evidence" value="ECO:0007669"/>
    <property type="project" value="InterPro"/>
</dbReference>
<keyword evidence="3 10" id="KW-0808">Transferase</keyword>
<dbReference type="KEGG" id="lip:LI0190"/>
<dbReference type="STRING" id="363253.LI0190"/>
<dbReference type="InterPro" id="IPR034701">
    <property type="entry name" value="CdaA"/>
</dbReference>
<keyword evidence="6 10" id="KW-0547">Nucleotide-binding</keyword>
<dbReference type="Gene3D" id="3.40.1700.10">
    <property type="entry name" value="DNA integrity scanning protein, DisA, N-terminal domain"/>
    <property type="match status" value="1"/>
</dbReference>
<dbReference type="eggNOG" id="COG1624">
    <property type="taxonomic scope" value="Bacteria"/>
</dbReference>
<keyword evidence="8 10" id="KW-1133">Transmembrane helix</keyword>
<evidence type="ECO:0000256" key="3">
    <source>
        <dbReference type="ARBA" id="ARBA00022679"/>
    </source>
</evidence>
<dbReference type="Proteomes" id="UP000002430">
    <property type="component" value="Chromosome"/>
</dbReference>
<dbReference type="SUPFAM" id="SSF143597">
    <property type="entry name" value="YojJ-like"/>
    <property type="match status" value="1"/>
</dbReference>
<evidence type="ECO:0000256" key="2">
    <source>
        <dbReference type="ARBA" id="ARBA00022475"/>
    </source>
</evidence>
<evidence type="ECO:0000313" key="13">
    <source>
        <dbReference type="EMBL" id="CAJ54246.1"/>
    </source>
</evidence>
<comment type="subunit">
    <text evidence="10">Probably a homodimer.</text>
</comment>
<feature type="transmembrane region" description="Helical" evidence="11">
    <location>
        <begin position="33"/>
        <end position="52"/>
    </location>
</feature>
<dbReference type="InterPro" id="IPR014046">
    <property type="entry name" value="C-di-AMP_synthase"/>
</dbReference>
<gene>
    <name evidence="10" type="primary">dacA</name>
    <name evidence="13" type="ordered locus">LI0190</name>
</gene>
<comment type="catalytic activity">
    <reaction evidence="1 10">
        <text>2 ATP = 3',3'-c-di-AMP + 2 diphosphate</text>
        <dbReference type="Rhea" id="RHEA:35655"/>
        <dbReference type="ChEBI" id="CHEBI:30616"/>
        <dbReference type="ChEBI" id="CHEBI:33019"/>
        <dbReference type="ChEBI" id="CHEBI:71500"/>
        <dbReference type="EC" id="2.7.7.85"/>
    </reaction>
</comment>
<evidence type="ECO:0000256" key="6">
    <source>
        <dbReference type="ARBA" id="ARBA00022741"/>
    </source>
</evidence>
<evidence type="ECO:0000256" key="10">
    <source>
        <dbReference type="HAMAP-Rule" id="MF_01499"/>
    </source>
</evidence>
<accession>Q1MRY0</accession>
<name>Q1MRY0_LAWIP</name>
<evidence type="ECO:0000256" key="11">
    <source>
        <dbReference type="SAM" id="Phobius"/>
    </source>
</evidence>
<keyword evidence="2 10" id="KW-1003">Cell membrane</keyword>
<dbReference type="InterPro" id="IPR036888">
    <property type="entry name" value="DNA_integrity_DisA_N_sf"/>
</dbReference>
<dbReference type="PANTHER" id="PTHR34185:SF1">
    <property type="entry name" value="DIADENYLATE CYCLASE"/>
    <property type="match status" value="1"/>
</dbReference>
<dbReference type="Pfam" id="PF19293">
    <property type="entry name" value="CdaA_N"/>
    <property type="match status" value="1"/>
</dbReference>
<dbReference type="GO" id="GO:0106408">
    <property type="term" value="F:diadenylate cyclase activity"/>
    <property type="evidence" value="ECO:0007669"/>
    <property type="project" value="UniProtKB-EC"/>
</dbReference>
<dbReference type="EMBL" id="AM180252">
    <property type="protein sequence ID" value="CAJ54246.1"/>
    <property type="molecule type" value="Genomic_DNA"/>
</dbReference>
<evidence type="ECO:0000259" key="12">
    <source>
        <dbReference type="PROSITE" id="PS51794"/>
    </source>
</evidence>
<dbReference type="OrthoDB" id="9807385at2"/>
<proteinExistence type="inferred from homology"/>
<keyword evidence="14" id="KW-1185">Reference proteome</keyword>
<evidence type="ECO:0000256" key="9">
    <source>
        <dbReference type="ARBA" id="ARBA00023136"/>
    </source>
</evidence>
<dbReference type="HOGENOM" id="CLU_038561_0_1_7"/>
<evidence type="ECO:0000256" key="5">
    <source>
        <dbReference type="ARBA" id="ARBA00022695"/>
    </source>
</evidence>
<organism evidence="13 14">
    <name type="scientific">Lawsonia intracellularis (strain PHE/MN1-00)</name>
    <dbReference type="NCBI Taxonomy" id="363253"/>
    <lineage>
        <taxon>Bacteria</taxon>
        <taxon>Pseudomonadati</taxon>
        <taxon>Thermodesulfobacteriota</taxon>
        <taxon>Desulfovibrionia</taxon>
        <taxon>Desulfovibrionales</taxon>
        <taxon>Desulfovibrionaceae</taxon>
        <taxon>Lawsonia</taxon>
    </lineage>
</organism>
<evidence type="ECO:0000256" key="8">
    <source>
        <dbReference type="ARBA" id="ARBA00022989"/>
    </source>
</evidence>
<evidence type="ECO:0000256" key="7">
    <source>
        <dbReference type="ARBA" id="ARBA00022840"/>
    </source>
</evidence>
<keyword evidence="7 10" id="KW-0067">ATP-binding</keyword>
<protein>
    <recommendedName>
        <fullName evidence="10">Diadenylate cyclase</fullName>
        <shortName evidence="10">DAC</shortName>
        <ecNumber evidence="10">2.7.7.85</ecNumber>
    </recommendedName>
    <alternativeName>
        <fullName evidence="10">Cyclic-di-AMP synthase</fullName>
        <shortName evidence="10">c-di-AMP synthase</shortName>
    </alternativeName>
</protein>
<dbReference type="NCBIfam" id="TIGR00159">
    <property type="entry name" value="diadenylate cyclase CdaA"/>
    <property type="match status" value="1"/>
</dbReference>
<comment type="similarity">
    <text evidence="10">Belongs to the adenylate cyclase family. DacA/CdaA subfamily.</text>
</comment>
<keyword evidence="5 10" id="KW-0548">Nucleotidyltransferase</keyword>
<dbReference type="GO" id="GO:0005524">
    <property type="term" value="F:ATP binding"/>
    <property type="evidence" value="ECO:0007669"/>
    <property type="project" value="UniProtKB-UniRule"/>
</dbReference>
<evidence type="ECO:0000256" key="4">
    <source>
        <dbReference type="ARBA" id="ARBA00022692"/>
    </source>
</evidence>
<dbReference type="InterPro" id="IPR045585">
    <property type="entry name" value="CdaA_N"/>
</dbReference>
<dbReference type="HAMAP" id="MF_01499">
    <property type="entry name" value="DacA"/>
    <property type="match status" value="1"/>
</dbReference>
<dbReference type="EC" id="2.7.7.85" evidence="10"/>
<sequence>MDFIPFSWRDLLDITLVTILIYRVILLVKGTRALSALSGLLLLILIYLGAQYLGLYTLGWLLENLFGSLFLVIIILFHDDIRQALSRVGVHNFWKKKKEIAPSLIDNIIWACQHFAKRRIGALIVFEREIPLTDMMQEGVMLDSILSKELLLTLFYPMTALHDGAVIIRRGRIAAAGCILPLAQMDRQAFGTRHRAALGVTEVSDAFVIVVSEERGEISMVSRGKLVVVSDIEQLIESLRDVLDYK</sequence>
<dbReference type="InterPro" id="IPR003390">
    <property type="entry name" value="DNA_integrity_scan_DisA_N"/>
</dbReference>
<reference evidence="13 14" key="1">
    <citation type="submission" date="2005-11" db="EMBL/GenBank/DDBJ databases">
        <title>The complete genome sequence of Lawsonia intracellularis: the causative agent of proliferative enteropathy.</title>
        <authorList>
            <person name="Kaur K."/>
            <person name="Zhang Q."/>
            <person name="Beckler D."/>
            <person name="Munir S."/>
            <person name="Li L."/>
            <person name="Kinsley K."/>
            <person name="Herron L."/>
            <person name="Peterson A."/>
            <person name="May B."/>
            <person name="Singh S."/>
            <person name="Gebhart C."/>
            <person name="Kapur V."/>
        </authorList>
    </citation>
    <scope>NUCLEOTIDE SEQUENCE [LARGE SCALE GENOMIC DNA]</scope>
    <source>
        <strain evidence="13 14">PHE/MN1-00</strain>
    </source>
</reference>
<evidence type="ECO:0000313" key="14">
    <source>
        <dbReference type="Proteomes" id="UP000002430"/>
    </source>
</evidence>
<comment type="function">
    <text evidence="10">Catalyzes the condensation of 2 ATP molecules into cyclic di-AMP (c-di-AMP), a second messenger used to regulate differing processes in different bacteria.</text>
</comment>
<dbReference type="PROSITE" id="PS51794">
    <property type="entry name" value="DAC"/>
    <property type="match status" value="1"/>
</dbReference>
<dbReference type="AlphaFoldDB" id="Q1MRY0"/>
<dbReference type="Pfam" id="PF02457">
    <property type="entry name" value="DAC"/>
    <property type="match status" value="1"/>
</dbReference>
<feature type="transmembrane region" description="Helical" evidence="11">
    <location>
        <begin position="6"/>
        <end position="26"/>
    </location>
</feature>
<evidence type="ECO:0000256" key="1">
    <source>
        <dbReference type="ARBA" id="ARBA00000877"/>
    </source>
</evidence>
<dbReference type="InterPro" id="IPR050338">
    <property type="entry name" value="DisA"/>
</dbReference>
<dbReference type="PIRSF" id="PIRSF004793">
    <property type="entry name" value="UCP004793"/>
    <property type="match status" value="1"/>
</dbReference>
<keyword evidence="9 10" id="KW-0472">Membrane</keyword>
<dbReference type="GO" id="GO:0004016">
    <property type="term" value="F:adenylate cyclase activity"/>
    <property type="evidence" value="ECO:0007669"/>
    <property type="project" value="UniProtKB-UniRule"/>
</dbReference>